<dbReference type="EMBL" id="JACTNZ010000006">
    <property type="protein sequence ID" value="KAG5544465.1"/>
    <property type="molecule type" value="Genomic_DNA"/>
</dbReference>
<reference evidence="2 3" key="1">
    <citation type="submission" date="2020-08" db="EMBL/GenBank/DDBJ databases">
        <title>Plant Genome Project.</title>
        <authorList>
            <person name="Zhang R.-G."/>
        </authorList>
    </citation>
    <scope>NUCLEOTIDE SEQUENCE [LARGE SCALE GENOMIC DNA]</scope>
    <source>
        <strain evidence="2">WSP0</strain>
        <tissue evidence="2">Leaf</tissue>
    </source>
</reference>
<sequence>MWEEVPGEPVQPPPLKRLPGRPRKSRRRAADEPAPGGSESRRSCTVRCANCKEIGHNKRTCQRAPVRGSRRDNGSTMRGRGIVIRGRGRSTSASSRGRGTFAGTRGRGTNAGTSGSGTNAGTSGIGTYSAIINSQSTGGGVGADIQPTQWSMT</sequence>
<dbReference type="GO" id="GO:0008270">
    <property type="term" value="F:zinc ion binding"/>
    <property type="evidence" value="ECO:0007669"/>
    <property type="project" value="InterPro"/>
</dbReference>
<gene>
    <name evidence="2" type="ORF">RHGRI_017028</name>
</gene>
<accession>A0AAV6JWD3</accession>
<proteinExistence type="predicted"/>
<dbReference type="GO" id="GO:0003676">
    <property type="term" value="F:nucleic acid binding"/>
    <property type="evidence" value="ECO:0007669"/>
    <property type="project" value="InterPro"/>
</dbReference>
<evidence type="ECO:0008006" key="4">
    <source>
        <dbReference type="Google" id="ProtNLM"/>
    </source>
</evidence>
<dbReference type="Proteomes" id="UP000823749">
    <property type="component" value="Chromosome 6"/>
</dbReference>
<keyword evidence="3" id="KW-1185">Reference proteome</keyword>
<dbReference type="SUPFAM" id="SSF57756">
    <property type="entry name" value="Retrovirus zinc finger-like domains"/>
    <property type="match status" value="1"/>
</dbReference>
<evidence type="ECO:0000313" key="2">
    <source>
        <dbReference type="EMBL" id="KAG5544465.1"/>
    </source>
</evidence>
<feature type="compositionally biased region" description="Basic residues" evidence="1">
    <location>
        <begin position="18"/>
        <end position="27"/>
    </location>
</feature>
<evidence type="ECO:0000313" key="3">
    <source>
        <dbReference type="Proteomes" id="UP000823749"/>
    </source>
</evidence>
<dbReference type="InterPro" id="IPR036875">
    <property type="entry name" value="Znf_CCHC_sf"/>
</dbReference>
<organism evidence="2 3">
    <name type="scientific">Rhododendron griersonianum</name>
    <dbReference type="NCBI Taxonomy" id="479676"/>
    <lineage>
        <taxon>Eukaryota</taxon>
        <taxon>Viridiplantae</taxon>
        <taxon>Streptophyta</taxon>
        <taxon>Embryophyta</taxon>
        <taxon>Tracheophyta</taxon>
        <taxon>Spermatophyta</taxon>
        <taxon>Magnoliopsida</taxon>
        <taxon>eudicotyledons</taxon>
        <taxon>Gunneridae</taxon>
        <taxon>Pentapetalae</taxon>
        <taxon>asterids</taxon>
        <taxon>Ericales</taxon>
        <taxon>Ericaceae</taxon>
        <taxon>Ericoideae</taxon>
        <taxon>Rhodoreae</taxon>
        <taxon>Rhododendron</taxon>
    </lineage>
</organism>
<dbReference type="AlphaFoldDB" id="A0AAV6JWD3"/>
<name>A0AAV6JWD3_9ERIC</name>
<evidence type="ECO:0000256" key="1">
    <source>
        <dbReference type="SAM" id="MobiDB-lite"/>
    </source>
</evidence>
<comment type="caution">
    <text evidence="2">The sequence shown here is derived from an EMBL/GenBank/DDBJ whole genome shotgun (WGS) entry which is preliminary data.</text>
</comment>
<protein>
    <recommendedName>
        <fullName evidence="4">CCHC-type domain-containing protein</fullName>
    </recommendedName>
</protein>
<feature type="compositionally biased region" description="Low complexity" evidence="1">
    <location>
        <begin position="78"/>
        <end position="127"/>
    </location>
</feature>
<feature type="region of interest" description="Disordered" evidence="1">
    <location>
        <begin position="1"/>
        <end position="153"/>
    </location>
</feature>